<dbReference type="Gene3D" id="3.40.50.300">
    <property type="entry name" value="P-loop containing nucleotide triphosphate hydrolases"/>
    <property type="match status" value="1"/>
</dbReference>
<evidence type="ECO:0000256" key="1">
    <source>
        <dbReference type="ARBA" id="ARBA00022448"/>
    </source>
</evidence>
<reference evidence="5" key="1">
    <citation type="submission" date="2021-02" db="EMBL/GenBank/DDBJ databases">
        <title>Taxonomy, biology and ecology of Rhodococcus bacteria occurring in California pistachio and other woody hosts as revealed by genome sequence analyses.</title>
        <authorList>
            <person name="Riely B."/>
            <person name="Gai Y."/>
        </authorList>
    </citation>
    <scope>NUCLEOTIDE SEQUENCE</scope>
    <source>
        <strain evidence="5">BP-295</strain>
    </source>
</reference>
<dbReference type="CDD" id="cd03293">
    <property type="entry name" value="ABC_NrtD_SsuB_transporters"/>
    <property type="match status" value="1"/>
</dbReference>
<dbReference type="RefSeq" id="WP_119031076.1">
    <property type="nucleotide sequence ID" value="NZ_CP022580.1"/>
</dbReference>
<dbReference type="EMBL" id="JAFFGU010000013">
    <property type="protein sequence ID" value="MBM7279949.1"/>
    <property type="molecule type" value="Genomic_DNA"/>
</dbReference>
<dbReference type="GO" id="GO:0016887">
    <property type="term" value="F:ATP hydrolysis activity"/>
    <property type="evidence" value="ECO:0007669"/>
    <property type="project" value="InterPro"/>
</dbReference>
<dbReference type="Proteomes" id="UP001195196">
    <property type="component" value="Unassembled WGS sequence"/>
</dbReference>
<dbReference type="SUPFAM" id="SSF52540">
    <property type="entry name" value="P-loop containing nucleoside triphosphate hydrolases"/>
    <property type="match status" value="1"/>
</dbReference>
<gene>
    <name evidence="5" type="ORF">JTZ10_19570</name>
</gene>
<dbReference type="KEGG" id="gru:GCWB2_02655"/>
<organism evidence="5 6">
    <name type="scientific">Gordonia rubripertincta</name>
    <name type="common">Rhodococcus corallinus</name>
    <dbReference type="NCBI Taxonomy" id="36822"/>
    <lineage>
        <taxon>Bacteria</taxon>
        <taxon>Bacillati</taxon>
        <taxon>Actinomycetota</taxon>
        <taxon>Actinomycetes</taxon>
        <taxon>Mycobacteriales</taxon>
        <taxon>Gordoniaceae</taxon>
        <taxon>Gordonia</taxon>
    </lineage>
</organism>
<evidence type="ECO:0000259" key="4">
    <source>
        <dbReference type="PROSITE" id="PS50893"/>
    </source>
</evidence>
<keyword evidence="1" id="KW-0813">Transport</keyword>
<dbReference type="PROSITE" id="PS50893">
    <property type="entry name" value="ABC_TRANSPORTER_2"/>
    <property type="match status" value="1"/>
</dbReference>
<sequence>MTRPLGTGINISGLTKTFTSRSLRGSSTVTALSDVSLSTSEGSFLSLLGPSGCGKSTVLRILAGLEDATSGTALMNGQSPQDLQRNHELGIAFQDSALLPWRSVESNIKLPLQVGGMPADDGLVADLIELVGLKGFEKSKPAMLSGGMRQRVSIARALVVKPTALLLDEPFGALDDMTRQRLNVELLRIWTEKPATTLMVTHGIAEAVFLSDVVAVMSPRPGTVVEVVPIDLPRPRVPEMMRTPEFHAIHDHLSGLLFGKQATAKPAEDVAPEPVAEGVSG</sequence>
<evidence type="ECO:0000313" key="5">
    <source>
        <dbReference type="EMBL" id="MBM7279949.1"/>
    </source>
</evidence>
<comment type="caution">
    <text evidence="5">The sequence shown here is derived from an EMBL/GenBank/DDBJ whole genome shotgun (WGS) entry which is preliminary data.</text>
</comment>
<keyword evidence="3 5" id="KW-0067">ATP-binding</keyword>
<dbReference type="SMART" id="SM00382">
    <property type="entry name" value="AAA"/>
    <property type="match status" value="1"/>
</dbReference>
<dbReference type="PANTHER" id="PTHR42788">
    <property type="entry name" value="TAURINE IMPORT ATP-BINDING PROTEIN-RELATED"/>
    <property type="match status" value="1"/>
</dbReference>
<feature type="domain" description="ABC transporter" evidence="4">
    <location>
        <begin position="9"/>
        <end position="244"/>
    </location>
</feature>
<keyword evidence="2" id="KW-0547">Nucleotide-binding</keyword>
<proteinExistence type="predicted"/>
<dbReference type="InterPro" id="IPR027417">
    <property type="entry name" value="P-loop_NTPase"/>
</dbReference>
<dbReference type="AlphaFoldDB" id="A0AAW4G9D2"/>
<protein>
    <submittedName>
        <fullName evidence="5">ABC transporter ATP-binding protein</fullName>
    </submittedName>
</protein>
<accession>A0AAW4G9D2</accession>
<dbReference type="Pfam" id="PF00005">
    <property type="entry name" value="ABC_tran"/>
    <property type="match status" value="1"/>
</dbReference>
<dbReference type="InterPro" id="IPR017871">
    <property type="entry name" value="ABC_transporter-like_CS"/>
</dbReference>
<dbReference type="PROSITE" id="PS00211">
    <property type="entry name" value="ABC_TRANSPORTER_1"/>
    <property type="match status" value="1"/>
</dbReference>
<dbReference type="GO" id="GO:0005524">
    <property type="term" value="F:ATP binding"/>
    <property type="evidence" value="ECO:0007669"/>
    <property type="project" value="UniProtKB-KW"/>
</dbReference>
<dbReference type="InterPro" id="IPR050166">
    <property type="entry name" value="ABC_transporter_ATP-bind"/>
</dbReference>
<dbReference type="InterPro" id="IPR003439">
    <property type="entry name" value="ABC_transporter-like_ATP-bd"/>
</dbReference>
<name>A0AAW4G9D2_GORRU</name>
<evidence type="ECO:0000256" key="2">
    <source>
        <dbReference type="ARBA" id="ARBA00022741"/>
    </source>
</evidence>
<evidence type="ECO:0000256" key="3">
    <source>
        <dbReference type="ARBA" id="ARBA00022840"/>
    </source>
</evidence>
<evidence type="ECO:0000313" key="6">
    <source>
        <dbReference type="Proteomes" id="UP001195196"/>
    </source>
</evidence>
<dbReference type="PANTHER" id="PTHR42788:SF20">
    <property type="entry name" value="ABC TRANSPORTER ATP-BINDING PROTEIN"/>
    <property type="match status" value="1"/>
</dbReference>
<dbReference type="InterPro" id="IPR003593">
    <property type="entry name" value="AAA+_ATPase"/>
</dbReference>